<reference evidence="1 2" key="2">
    <citation type="journal article" date="2022" name="Mol. Ecol. Resour.">
        <title>The genomes of chicory, endive, great burdock and yacon provide insights into Asteraceae paleo-polyploidization history and plant inulin production.</title>
        <authorList>
            <person name="Fan W."/>
            <person name="Wang S."/>
            <person name="Wang H."/>
            <person name="Wang A."/>
            <person name="Jiang F."/>
            <person name="Liu H."/>
            <person name="Zhao H."/>
            <person name="Xu D."/>
            <person name="Zhang Y."/>
        </authorList>
    </citation>
    <scope>NUCLEOTIDE SEQUENCE [LARGE SCALE GENOMIC DNA]</scope>
    <source>
        <strain evidence="2">cv. Yunnan</strain>
        <tissue evidence="1">Leaves</tissue>
    </source>
</reference>
<comment type="caution">
    <text evidence="1">The sequence shown here is derived from an EMBL/GenBank/DDBJ whole genome shotgun (WGS) entry which is preliminary data.</text>
</comment>
<proteinExistence type="predicted"/>
<dbReference type="EMBL" id="CM042035">
    <property type="protein sequence ID" value="KAI3754416.1"/>
    <property type="molecule type" value="Genomic_DNA"/>
</dbReference>
<keyword evidence="2" id="KW-1185">Reference proteome</keyword>
<evidence type="ECO:0000313" key="1">
    <source>
        <dbReference type="EMBL" id="KAI3754416.1"/>
    </source>
</evidence>
<organism evidence="1 2">
    <name type="scientific">Smallanthus sonchifolius</name>
    <dbReference type="NCBI Taxonomy" id="185202"/>
    <lineage>
        <taxon>Eukaryota</taxon>
        <taxon>Viridiplantae</taxon>
        <taxon>Streptophyta</taxon>
        <taxon>Embryophyta</taxon>
        <taxon>Tracheophyta</taxon>
        <taxon>Spermatophyta</taxon>
        <taxon>Magnoliopsida</taxon>
        <taxon>eudicotyledons</taxon>
        <taxon>Gunneridae</taxon>
        <taxon>Pentapetalae</taxon>
        <taxon>asterids</taxon>
        <taxon>campanulids</taxon>
        <taxon>Asterales</taxon>
        <taxon>Asteraceae</taxon>
        <taxon>Asteroideae</taxon>
        <taxon>Heliantheae alliance</taxon>
        <taxon>Millerieae</taxon>
        <taxon>Smallanthus</taxon>
    </lineage>
</organism>
<protein>
    <submittedName>
        <fullName evidence="1">Uncharacterized protein</fullName>
    </submittedName>
</protein>
<dbReference type="Proteomes" id="UP001056120">
    <property type="component" value="Linkage Group LG18"/>
</dbReference>
<sequence>MVKRQDVDIKETFTRSKITRINRVMSSSTGDGDNLSSSTLAQTCGNRSAATDFDDEVIIGKGGFAKAKPQGSDLSMRIWEGLQSIWESLYKFINMFTEIADSRLQISRFCHKLRLEQKQEALLNGNDIICNHKGWLLHQPNFKNQHMLLLWCTNRRHHREK</sequence>
<evidence type="ECO:0000313" key="2">
    <source>
        <dbReference type="Proteomes" id="UP001056120"/>
    </source>
</evidence>
<reference evidence="2" key="1">
    <citation type="journal article" date="2022" name="Mol. Ecol. Resour.">
        <title>The genomes of chicory, endive, great burdock and yacon provide insights into Asteraceae palaeo-polyploidization history and plant inulin production.</title>
        <authorList>
            <person name="Fan W."/>
            <person name="Wang S."/>
            <person name="Wang H."/>
            <person name="Wang A."/>
            <person name="Jiang F."/>
            <person name="Liu H."/>
            <person name="Zhao H."/>
            <person name="Xu D."/>
            <person name="Zhang Y."/>
        </authorList>
    </citation>
    <scope>NUCLEOTIDE SEQUENCE [LARGE SCALE GENOMIC DNA]</scope>
    <source>
        <strain evidence="2">cv. Yunnan</strain>
    </source>
</reference>
<gene>
    <name evidence="1" type="ORF">L1987_54199</name>
</gene>
<accession>A0ACB9E6S7</accession>
<name>A0ACB9E6S7_9ASTR</name>